<proteinExistence type="predicted"/>
<evidence type="ECO:0000313" key="1">
    <source>
        <dbReference type="EMBL" id="KAF0026878.1"/>
    </source>
</evidence>
<accession>A0A6A4S3Y4</accession>
<reference evidence="1 2" key="1">
    <citation type="submission" date="2019-06" db="EMBL/GenBank/DDBJ databases">
        <title>Draft genomes of female and male turbot (Scophthalmus maximus).</title>
        <authorList>
            <person name="Xu H."/>
            <person name="Xu X.-W."/>
            <person name="Shao C."/>
            <person name="Chen S."/>
        </authorList>
    </citation>
    <scope>NUCLEOTIDE SEQUENCE [LARGE SCALE GENOMIC DNA]</scope>
    <source>
        <strain evidence="1">Ysfricsl-2016a</strain>
        <tissue evidence="1">Blood</tissue>
    </source>
</reference>
<organism evidence="1 2">
    <name type="scientific">Scophthalmus maximus</name>
    <name type="common">Turbot</name>
    <name type="synonym">Psetta maxima</name>
    <dbReference type="NCBI Taxonomy" id="52904"/>
    <lineage>
        <taxon>Eukaryota</taxon>
        <taxon>Metazoa</taxon>
        <taxon>Chordata</taxon>
        <taxon>Craniata</taxon>
        <taxon>Vertebrata</taxon>
        <taxon>Euteleostomi</taxon>
        <taxon>Actinopterygii</taxon>
        <taxon>Neopterygii</taxon>
        <taxon>Teleostei</taxon>
        <taxon>Neoteleostei</taxon>
        <taxon>Acanthomorphata</taxon>
        <taxon>Carangaria</taxon>
        <taxon>Pleuronectiformes</taxon>
        <taxon>Pleuronectoidei</taxon>
        <taxon>Scophthalmidae</taxon>
        <taxon>Scophthalmus</taxon>
    </lineage>
</organism>
<dbReference type="Proteomes" id="UP000438429">
    <property type="component" value="Unassembled WGS sequence"/>
</dbReference>
<sequence length="68" mass="7684">MSFRKRSTDQTNKLSALVPHVQFVLVLARFTFFTPSLKLPLFTSTFKHRLNINMTFLRAGSVTPVNGG</sequence>
<comment type="caution">
    <text evidence="1">The sequence shown here is derived from an EMBL/GenBank/DDBJ whole genome shotgun (WGS) entry which is preliminary data.</text>
</comment>
<protein>
    <submittedName>
        <fullName evidence="1">Uncharacterized protein</fullName>
    </submittedName>
</protein>
<evidence type="ECO:0000313" key="2">
    <source>
        <dbReference type="Proteomes" id="UP000438429"/>
    </source>
</evidence>
<dbReference type="EMBL" id="VEVO01000019">
    <property type="protein sequence ID" value="KAF0026878.1"/>
    <property type="molecule type" value="Genomic_DNA"/>
</dbReference>
<name>A0A6A4S3Y4_SCOMX</name>
<dbReference type="AlphaFoldDB" id="A0A6A4S3Y4"/>
<gene>
    <name evidence="1" type="ORF">F2P81_021615</name>
</gene>